<name>A0ABW0W353_9BACL</name>
<dbReference type="SUPFAM" id="SSF52172">
    <property type="entry name" value="CheY-like"/>
    <property type="match status" value="1"/>
</dbReference>
<keyword evidence="1" id="KW-0597">Phosphoprotein</keyword>
<gene>
    <name evidence="3" type="ORF">ACFPYJ_26480</name>
</gene>
<evidence type="ECO:0000256" key="1">
    <source>
        <dbReference type="PROSITE-ProRule" id="PRU00169"/>
    </source>
</evidence>
<dbReference type="Pfam" id="PF00072">
    <property type="entry name" value="Response_reg"/>
    <property type="match status" value="1"/>
</dbReference>
<protein>
    <submittedName>
        <fullName evidence="3">Response regulator</fullName>
    </submittedName>
</protein>
<organism evidence="3 4">
    <name type="scientific">Paenibacillus solisilvae</name>
    <dbReference type="NCBI Taxonomy" id="2486751"/>
    <lineage>
        <taxon>Bacteria</taxon>
        <taxon>Bacillati</taxon>
        <taxon>Bacillota</taxon>
        <taxon>Bacilli</taxon>
        <taxon>Bacillales</taxon>
        <taxon>Paenibacillaceae</taxon>
        <taxon>Paenibacillus</taxon>
    </lineage>
</organism>
<feature type="domain" description="Response regulatory" evidence="2">
    <location>
        <begin position="3"/>
        <end position="119"/>
    </location>
</feature>
<dbReference type="Gene3D" id="3.40.50.2300">
    <property type="match status" value="1"/>
</dbReference>
<evidence type="ECO:0000313" key="4">
    <source>
        <dbReference type="Proteomes" id="UP001596047"/>
    </source>
</evidence>
<evidence type="ECO:0000313" key="3">
    <source>
        <dbReference type="EMBL" id="MFC5652602.1"/>
    </source>
</evidence>
<reference evidence="4" key="1">
    <citation type="journal article" date="2019" name="Int. J. Syst. Evol. Microbiol.">
        <title>The Global Catalogue of Microorganisms (GCM) 10K type strain sequencing project: providing services to taxonomists for standard genome sequencing and annotation.</title>
        <authorList>
            <consortium name="The Broad Institute Genomics Platform"/>
            <consortium name="The Broad Institute Genome Sequencing Center for Infectious Disease"/>
            <person name="Wu L."/>
            <person name="Ma J."/>
        </authorList>
    </citation>
    <scope>NUCLEOTIDE SEQUENCE [LARGE SCALE GENOMIC DNA]</scope>
    <source>
        <strain evidence="4">CGMCC 1.3240</strain>
    </source>
</reference>
<dbReference type="InterPro" id="IPR013972">
    <property type="entry name" value="YcbB"/>
</dbReference>
<dbReference type="InterPro" id="IPR001789">
    <property type="entry name" value="Sig_transdc_resp-reg_receiver"/>
</dbReference>
<dbReference type="PROSITE" id="PS50110">
    <property type="entry name" value="RESPONSE_REGULATORY"/>
    <property type="match status" value="1"/>
</dbReference>
<accession>A0ABW0W353</accession>
<dbReference type="InterPro" id="IPR052048">
    <property type="entry name" value="ST_Response_Regulator"/>
</dbReference>
<dbReference type="Proteomes" id="UP001596047">
    <property type="component" value="Unassembled WGS sequence"/>
</dbReference>
<feature type="modified residue" description="4-aspartylphosphate" evidence="1">
    <location>
        <position position="54"/>
    </location>
</feature>
<comment type="caution">
    <text evidence="3">The sequence shown here is derived from an EMBL/GenBank/DDBJ whole genome shotgun (WGS) entry which is preliminary data.</text>
</comment>
<dbReference type="PANTHER" id="PTHR43228">
    <property type="entry name" value="TWO-COMPONENT RESPONSE REGULATOR"/>
    <property type="match status" value="1"/>
</dbReference>
<proteinExistence type="predicted"/>
<dbReference type="SMART" id="SM00448">
    <property type="entry name" value="REC"/>
    <property type="match status" value="1"/>
</dbReference>
<dbReference type="Pfam" id="PF08664">
    <property type="entry name" value="YcbB"/>
    <property type="match status" value="1"/>
</dbReference>
<dbReference type="PANTHER" id="PTHR43228:SF8">
    <property type="entry name" value="TRANSCRIPTIONAL REGULATORY PROTEIN GLNL"/>
    <property type="match status" value="1"/>
</dbReference>
<sequence>MLTFGIVDDDAASILMLKSIIEKSWIGEVIVTAENGSEGERAVLESNPDVLLIDLLMPDQDGIETIKNLKQQGYNGKYVMISQIENKEMIGKAYQAGIEFYIQKPINRVEVQAVLSKVNEQWKISRYLNEMKDSMAKLSNLSTDLGNSPKKQTAREIIQPILRDMGIVGEIGSRDIVEIMEYLIHHTKAETLPPLKELYEVAAHAHNDTGKEGKAVEQRIRRTVMSAFSNLANIGLTDYSNPKFEHYAPLYFDFQDIRLKMKEMDGKLKPEKGKVNIKKFLQVLYLEVLDKWRAQ</sequence>
<dbReference type="RefSeq" id="WP_379191241.1">
    <property type="nucleotide sequence ID" value="NZ_JBHSOW010000098.1"/>
</dbReference>
<dbReference type="EMBL" id="JBHSOW010000098">
    <property type="protein sequence ID" value="MFC5652602.1"/>
    <property type="molecule type" value="Genomic_DNA"/>
</dbReference>
<dbReference type="InterPro" id="IPR011006">
    <property type="entry name" value="CheY-like_superfamily"/>
</dbReference>
<keyword evidence="4" id="KW-1185">Reference proteome</keyword>
<evidence type="ECO:0000259" key="2">
    <source>
        <dbReference type="PROSITE" id="PS50110"/>
    </source>
</evidence>